<evidence type="ECO:0000313" key="3">
    <source>
        <dbReference type="Proteomes" id="UP001220324"/>
    </source>
</evidence>
<reference evidence="2 3" key="1">
    <citation type="journal article" date="2023" name="IMA Fungus">
        <title>Comparative genomic study of the Penicillium genus elucidates a diverse pangenome and 15 lateral gene transfer events.</title>
        <authorList>
            <person name="Petersen C."/>
            <person name="Sorensen T."/>
            <person name="Nielsen M.R."/>
            <person name="Sondergaard T.E."/>
            <person name="Sorensen J.L."/>
            <person name="Fitzpatrick D.A."/>
            <person name="Frisvad J.C."/>
            <person name="Nielsen K.L."/>
        </authorList>
    </citation>
    <scope>NUCLEOTIDE SEQUENCE [LARGE SCALE GENOMIC DNA]</scope>
    <source>
        <strain evidence="2 3">IBT 35679</strain>
    </source>
</reference>
<name>A0AAD6CS92_9EURO</name>
<keyword evidence="1" id="KW-0812">Transmembrane</keyword>
<accession>A0AAD6CS92</accession>
<feature type="transmembrane region" description="Helical" evidence="1">
    <location>
        <begin position="12"/>
        <end position="42"/>
    </location>
</feature>
<gene>
    <name evidence="2" type="ORF">N7494_007117</name>
</gene>
<keyword evidence="1" id="KW-1133">Transmembrane helix</keyword>
<comment type="caution">
    <text evidence="2">The sequence shown here is derived from an EMBL/GenBank/DDBJ whole genome shotgun (WGS) entry which is preliminary data.</text>
</comment>
<dbReference type="EMBL" id="JAQIZZ010000006">
    <property type="protein sequence ID" value="KAJ5537638.1"/>
    <property type="molecule type" value="Genomic_DNA"/>
</dbReference>
<evidence type="ECO:0000256" key="1">
    <source>
        <dbReference type="SAM" id="Phobius"/>
    </source>
</evidence>
<evidence type="ECO:0000313" key="2">
    <source>
        <dbReference type="EMBL" id="KAJ5537638.1"/>
    </source>
</evidence>
<dbReference type="PROSITE" id="PS51257">
    <property type="entry name" value="PROKAR_LIPOPROTEIN"/>
    <property type="match status" value="1"/>
</dbReference>
<keyword evidence="1" id="KW-0472">Membrane</keyword>
<dbReference type="Proteomes" id="UP001220324">
    <property type="component" value="Unassembled WGS sequence"/>
</dbReference>
<sequence>MARRFLQGQNVTFGLSCILFTFMFLPTFLILVAVVVFFLLAYPHLRKSVNGDDEQGVQPRQAEVKD</sequence>
<keyword evidence="3" id="KW-1185">Reference proteome</keyword>
<proteinExistence type="predicted"/>
<organism evidence="2 3">
    <name type="scientific">Penicillium frequentans</name>
    <dbReference type="NCBI Taxonomy" id="3151616"/>
    <lineage>
        <taxon>Eukaryota</taxon>
        <taxon>Fungi</taxon>
        <taxon>Dikarya</taxon>
        <taxon>Ascomycota</taxon>
        <taxon>Pezizomycotina</taxon>
        <taxon>Eurotiomycetes</taxon>
        <taxon>Eurotiomycetidae</taxon>
        <taxon>Eurotiales</taxon>
        <taxon>Aspergillaceae</taxon>
        <taxon>Penicillium</taxon>
    </lineage>
</organism>
<dbReference type="AlphaFoldDB" id="A0AAD6CS92"/>
<protein>
    <submittedName>
        <fullName evidence="2">Uncharacterized protein</fullName>
    </submittedName>
</protein>